<evidence type="ECO:0000256" key="1">
    <source>
        <dbReference type="ARBA" id="ARBA00004651"/>
    </source>
</evidence>
<proteinExistence type="predicted"/>
<comment type="caution">
    <text evidence="7">The sequence shown here is derived from an EMBL/GenBank/DDBJ whole genome shotgun (WGS) entry which is preliminary data.</text>
</comment>
<gene>
    <name evidence="7" type="ORF">SAMN04487964_10338</name>
</gene>
<reference evidence="7 8" key="1">
    <citation type="submission" date="2017-05" db="EMBL/GenBank/DDBJ databases">
        <authorList>
            <person name="Varghese N."/>
            <person name="Submissions S."/>
        </authorList>
    </citation>
    <scope>NUCLEOTIDE SEQUENCE [LARGE SCALE GENOMIC DNA]</scope>
    <source>
        <strain evidence="7 8">CGMCC 1.7287</strain>
    </source>
</reference>
<feature type="domain" description="ABC transmembrane type-1" evidence="6">
    <location>
        <begin position="6"/>
        <end position="261"/>
    </location>
</feature>
<comment type="subcellular location">
    <subcellularLocation>
        <location evidence="1">Cell membrane</location>
        <topology evidence="1">Multi-pass membrane protein</topology>
    </subcellularLocation>
</comment>
<dbReference type="PANTHER" id="PTHR43394">
    <property type="entry name" value="ATP-DEPENDENT PERMEASE MDL1, MITOCHONDRIAL"/>
    <property type="match status" value="1"/>
</dbReference>
<evidence type="ECO:0000259" key="6">
    <source>
        <dbReference type="PROSITE" id="PS50929"/>
    </source>
</evidence>
<evidence type="ECO:0000256" key="3">
    <source>
        <dbReference type="ARBA" id="ARBA00022989"/>
    </source>
</evidence>
<dbReference type="Pfam" id="PF00664">
    <property type="entry name" value="ABC_membrane"/>
    <property type="match status" value="1"/>
</dbReference>
<dbReference type="InterPro" id="IPR027417">
    <property type="entry name" value="P-loop_NTPase"/>
</dbReference>
<feature type="transmembrane region" description="Helical" evidence="5">
    <location>
        <begin position="196"/>
        <end position="223"/>
    </location>
</feature>
<keyword evidence="8" id="KW-1185">Reference proteome</keyword>
<evidence type="ECO:0000256" key="4">
    <source>
        <dbReference type="ARBA" id="ARBA00023136"/>
    </source>
</evidence>
<dbReference type="InterPro" id="IPR036640">
    <property type="entry name" value="ABC1_TM_sf"/>
</dbReference>
<dbReference type="RefSeq" id="WP_239040182.1">
    <property type="nucleotide sequence ID" value="NZ_BAAAEY010000003.1"/>
</dbReference>
<evidence type="ECO:0000313" key="7">
    <source>
        <dbReference type="EMBL" id="SMR73097.1"/>
    </source>
</evidence>
<dbReference type="PROSITE" id="PS50929">
    <property type="entry name" value="ABC_TM1F"/>
    <property type="match status" value="1"/>
</dbReference>
<name>A0ABY1RXR9_9GAMM</name>
<dbReference type="PANTHER" id="PTHR43394:SF1">
    <property type="entry name" value="ATP-BINDING CASSETTE SUB-FAMILY B MEMBER 10, MITOCHONDRIAL"/>
    <property type="match status" value="1"/>
</dbReference>
<dbReference type="Gene3D" id="3.40.50.300">
    <property type="entry name" value="P-loop containing nucleotide triphosphate hydrolases"/>
    <property type="match status" value="1"/>
</dbReference>
<keyword evidence="3 5" id="KW-1133">Transmembrane helix</keyword>
<feature type="transmembrane region" description="Helical" evidence="5">
    <location>
        <begin position="89"/>
        <end position="112"/>
    </location>
</feature>
<dbReference type="CDD" id="cd07346">
    <property type="entry name" value="ABC_6TM_exporters"/>
    <property type="match status" value="1"/>
</dbReference>
<dbReference type="Proteomes" id="UP001159257">
    <property type="component" value="Unassembled WGS sequence"/>
</dbReference>
<evidence type="ECO:0000256" key="5">
    <source>
        <dbReference type="SAM" id="Phobius"/>
    </source>
</evidence>
<accession>A0ABY1RXR9</accession>
<dbReference type="EMBL" id="FXWV01000003">
    <property type="protein sequence ID" value="SMR73097.1"/>
    <property type="molecule type" value="Genomic_DNA"/>
</dbReference>
<protein>
    <submittedName>
        <fullName evidence="7">ABC-type multidrug transport system, ATPase and permease component</fullName>
    </submittedName>
</protein>
<sequence>MTQLRDHVLEKVSNLSEQWLLLLLLAAVLTATRFVERAGSEQLALTHIHSLRNQVFRHFLRLPPKAAQRINRGGLLMRLTGDLGAIRTWIIQGLVPIMTLSVWLGVATISLLMLDPTLVVLMMTLLALAVPVYWICGRALYRSSGNVRQQRARLISYTTEKISGVSLILSMNQAGRESRRFERLSHRLLKQQKHRALWVGLLRALTELTSLLLVGTLALAGYYRIENGSITMDQFVMITVFGLYLLPQLRRLGRVYEYWTLYRLACHKLERFMARKAHTDQGKKLEASVGEPVSIEIALPPPHPLVLTASAHTRVLLHDPADSLLPALKAGLQGGDVANMEFRINGVPIETLSATEQKRRVVIIDSYPMLWSGTVKHNLTYGMRRGGDEELERAVDVCGLTSTIERLEEGLETRIRPYAHPFSDQECFAIQVCRALLRKPSLILIDHPILRRSLSEYELMRNVERYFTGTLILASETTETPADWVDTVWDLSSTDLHETIVTRDPIDARVY</sequence>
<dbReference type="InterPro" id="IPR011527">
    <property type="entry name" value="ABC1_TM_dom"/>
</dbReference>
<feature type="transmembrane region" description="Helical" evidence="5">
    <location>
        <begin position="229"/>
        <end position="246"/>
    </location>
</feature>
<keyword evidence="4 5" id="KW-0472">Membrane</keyword>
<dbReference type="SUPFAM" id="SSF90123">
    <property type="entry name" value="ABC transporter transmembrane region"/>
    <property type="match status" value="1"/>
</dbReference>
<dbReference type="InterPro" id="IPR039421">
    <property type="entry name" value="Type_1_exporter"/>
</dbReference>
<evidence type="ECO:0000313" key="8">
    <source>
        <dbReference type="Proteomes" id="UP001159257"/>
    </source>
</evidence>
<dbReference type="Gene3D" id="1.20.1560.10">
    <property type="entry name" value="ABC transporter type 1, transmembrane domain"/>
    <property type="match status" value="1"/>
</dbReference>
<feature type="transmembrane region" description="Helical" evidence="5">
    <location>
        <begin position="118"/>
        <end position="141"/>
    </location>
</feature>
<evidence type="ECO:0000256" key="2">
    <source>
        <dbReference type="ARBA" id="ARBA00022692"/>
    </source>
</evidence>
<dbReference type="SUPFAM" id="SSF52540">
    <property type="entry name" value="P-loop containing nucleoside triphosphate hydrolases"/>
    <property type="match status" value="1"/>
</dbReference>
<organism evidence="7 8">
    <name type="scientific">Marinobacterium sediminicola</name>
    <dbReference type="NCBI Taxonomy" id="518898"/>
    <lineage>
        <taxon>Bacteria</taxon>
        <taxon>Pseudomonadati</taxon>
        <taxon>Pseudomonadota</taxon>
        <taxon>Gammaproteobacteria</taxon>
        <taxon>Oceanospirillales</taxon>
        <taxon>Oceanospirillaceae</taxon>
        <taxon>Marinobacterium</taxon>
    </lineage>
</organism>
<keyword evidence="2 5" id="KW-0812">Transmembrane</keyword>